<dbReference type="InterPro" id="IPR012337">
    <property type="entry name" value="RNaseH-like_sf"/>
</dbReference>
<dbReference type="Pfam" id="PF00665">
    <property type="entry name" value="rve"/>
    <property type="match status" value="1"/>
</dbReference>
<evidence type="ECO:0000313" key="8">
    <source>
        <dbReference type="Proteomes" id="UP000001436"/>
    </source>
</evidence>
<dbReference type="InterPro" id="IPR036397">
    <property type="entry name" value="RNaseH_sf"/>
</dbReference>
<gene>
    <name evidence="7" type="primary">tISRso6a</name>
    <name evidence="7" type="ordered locus">RSp0952</name>
</gene>
<name>Q8XRA6_RALN1</name>
<dbReference type="EMBL" id="AL646053">
    <property type="protein sequence ID" value="CAD18103.1"/>
    <property type="molecule type" value="Genomic_DNA"/>
</dbReference>
<accession>Q8XRA6</accession>
<dbReference type="PATRIC" id="fig|267608.8.peg.4429"/>
<feature type="domain" description="Integrase catalytic" evidence="6">
    <location>
        <begin position="114"/>
        <end position="297"/>
    </location>
</feature>
<protein>
    <submittedName>
        <fullName evidence="7">Isrso3-transposase orfa protein</fullName>
    </submittedName>
</protein>
<evidence type="ECO:0000256" key="3">
    <source>
        <dbReference type="ARBA" id="ARBA00023125"/>
    </source>
</evidence>
<dbReference type="PANTHER" id="PTHR35004:SF6">
    <property type="entry name" value="TRANSPOSASE"/>
    <property type="match status" value="1"/>
</dbReference>
<comment type="similarity">
    <text evidence="1">Belongs to the transposase IS21/IS408/IS1162 family.</text>
</comment>
<dbReference type="Proteomes" id="UP000001436">
    <property type="component" value="Plasmid pGMI1000MP"/>
</dbReference>
<dbReference type="EnsemblBacteria" id="CAD18103">
    <property type="protein sequence ID" value="CAD18103"/>
    <property type="gene ID" value="RSp0952"/>
</dbReference>
<dbReference type="GO" id="GO:0003677">
    <property type="term" value="F:DNA binding"/>
    <property type="evidence" value="ECO:0007669"/>
    <property type="project" value="UniProtKB-KW"/>
</dbReference>
<dbReference type="GO" id="GO:0032196">
    <property type="term" value="P:transposition"/>
    <property type="evidence" value="ECO:0007669"/>
    <property type="project" value="UniProtKB-KW"/>
</dbReference>
<evidence type="ECO:0000313" key="7">
    <source>
        <dbReference type="EMBL" id="CAD18103.1"/>
    </source>
</evidence>
<dbReference type="PROSITE" id="PS50994">
    <property type="entry name" value="INTEGRASE"/>
    <property type="match status" value="1"/>
</dbReference>
<dbReference type="Gene3D" id="1.10.10.60">
    <property type="entry name" value="Homeodomain-like"/>
    <property type="match status" value="1"/>
</dbReference>
<evidence type="ECO:0000256" key="4">
    <source>
        <dbReference type="ARBA" id="ARBA00023172"/>
    </source>
</evidence>
<proteinExistence type="inferred from homology"/>
<dbReference type="eggNOG" id="COG4584">
    <property type="taxonomic scope" value="Bacteria"/>
</dbReference>
<evidence type="ECO:0000259" key="6">
    <source>
        <dbReference type="PROSITE" id="PS50994"/>
    </source>
</evidence>
<keyword evidence="3" id="KW-0238">DNA-binding</keyword>
<evidence type="ECO:0000259" key="5">
    <source>
        <dbReference type="PROSITE" id="PS50531"/>
    </source>
</evidence>
<dbReference type="GO" id="GO:0015074">
    <property type="term" value="P:DNA integration"/>
    <property type="evidence" value="ECO:0007669"/>
    <property type="project" value="InterPro"/>
</dbReference>
<dbReference type="NCBIfam" id="NF033546">
    <property type="entry name" value="transpos_IS21"/>
    <property type="match status" value="1"/>
</dbReference>
<reference evidence="7 8" key="1">
    <citation type="journal article" date="2002" name="Nature">
        <title>Genome sequence of the plant pathogen Ralstonia solanacearum.</title>
        <authorList>
            <person name="Salanoubat M."/>
            <person name="Genin S."/>
            <person name="Artiguenave F."/>
            <person name="Gouzy J."/>
            <person name="Mangenot S."/>
            <person name="Arlat M."/>
            <person name="Billault A."/>
            <person name="Brottier P."/>
            <person name="Camus J.C."/>
            <person name="Cattolico L."/>
            <person name="Chandler M."/>
            <person name="Choisne N."/>
            <person name="Claudel-Renard C."/>
            <person name="Cunnac S."/>
            <person name="Demange N."/>
            <person name="Gaspin C."/>
            <person name="Lavie M."/>
            <person name="Moisan A."/>
            <person name="Robert C."/>
            <person name="Saurin W."/>
            <person name="Schiex T."/>
            <person name="Siguier P."/>
            <person name="Thebault P."/>
            <person name="Whalen M."/>
            <person name="Wincker P."/>
            <person name="Levy M."/>
            <person name="Weissenbach J."/>
            <person name="Boucher C.A."/>
        </authorList>
    </citation>
    <scope>NUCLEOTIDE SEQUENCE [LARGE SCALE GENOMIC DNA]</scope>
    <source>
        <strain evidence="8">ATCC BAA-1114 / GMI1000</strain>
    </source>
</reference>
<dbReference type="STRING" id="267608.RSp0952"/>
<geneLocation type="plasmid" evidence="8">
    <name>megaplasmid Rsp</name>
</geneLocation>
<dbReference type="InterPro" id="IPR017894">
    <property type="entry name" value="HTH_IS21_transposase_type"/>
</dbReference>
<dbReference type="Gene3D" id="3.30.420.10">
    <property type="entry name" value="Ribonuclease H-like superfamily/Ribonuclease H"/>
    <property type="match status" value="1"/>
</dbReference>
<dbReference type="PANTHER" id="PTHR35004">
    <property type="entry name" value="TRANSPOSASE RV3428C-RELATED"/>
    <property type="match status" value="1"/>
</dbReference>
<dbReference type="GO" id="GO:0006310">
    <property type="term" value="P:DNA recombination"/>
    <property type="evidence" value="ECO:0007669"/>
    <property type="project" value="UniProtKB-KW"/>
</dbReference>
<dbReference type="SUPFAM" id="SSF53098">
    <property type="entry name" value="Ribonuclease H-like"/>
    <property type="match status" value="1"/>
</dbReference>
<evidence type="ECO:0000256" key="1">
    <source>
        <dbReference type="ARBA" id="ARBA00009277"/>
    </source>
</evidence>
<keyword evidence="2" id="KW-0815">Transposition</keyword>
<dbReference type="KEGG" id="rso:RSp0952"/>
<feature type="domain" description="HTH IS21-type" evidence="5">
    <location>
        <begin position="5"/>
        <end position="66"/>
    </location>
</feature>
<sequence>MISYEDYMEVQILRRQGCSLRAIATETGMAVNTIRKYLVSGAPERKPREPVVGKLEPFKAFIQSRVDAARPDWIPATVLLREIEERGYTGKLRIVQEYLQTLRPASRPDPVVRFETEPGQQMQMDWIEFRKTGHKHGMLAAFVATLGYSRASYVEFVSDMRLETLLTCHVRAFDAFGGVTKEILYDNMKTVILQRNAYGKQQHRYQPGFADFAKHYGFAPRVCKPYRAKTKGKVERMNGYLRYSFWVPLASKLKQIGLAADKDLCNQQVGLWLRDVANVRVHGTTKRVPVDVLREERPHLLPTPALYAGRSVRAGATPHETPKPASRFATPDWHVCLQHPLSVYDSFCQQGVAA</sequence>
<keyword evidence="4" id="KW-0233">DNA recombination</keyword>
<dbReference type="AlphaFoldDB" id="Q8XRA6"/>
<evidence type="ECO:0000256" key="2">
    <source>
        <dbReference type="ARBA" id="ARBA00022578"/>
    </source>
</evidence>
<organism evidence="7 8">
    <name type="scientific">Ralstonia nicotianae (strain ATCC BAA-1114 / GMI1000)</name>
    <name type="common">Ralstonia solanacearum</name>
    <dbReference type="NCBI Taxonomy" id="267608"/>
    <lineage>
        <taxon>Bacteria</taxon>
        <taxon>Pseudomonadati</taxon>
        <taxon>Pseudomonadota</taxon>
        <taxon>Betaproteobacteria</taxon>
        <taxon>Burkholderiales</taxon>
        <taxon>Burkholderiaceae</taxon>
        <taxon>Ralstonia</taxon>
        <taxon>Ralstonia solanacearum species complex</taxon>
    </lineage>
</organism>
<dbReference type="InterPro" id="IPR001584">
    <property type="entry name" value="Integrase_cat-core"/>
</dbReference>
<dbReference type="HOGENOM" id="CLU_020626_4_0_4"/>
<dbReference type="PROSITE" id="PS50531">
    <property type="entry name" value="HTH_IS21"/>
    <property type="match status" value="1"/>
</dbReference>
<keyword evidence="8" id="KW-1185">Reference proteome</keyword>